<evidence type="ECO:0000313" key="4">
    <source>
        <dbReference type="Proteomes" id="UP001163823"/>
    </source>
</evidence>
<feature type="compositionally biased region" description="Polar residues" evidence="1">
    <location>
        <begin position="837"/>
        <end position="846"/>
    </location>
</feature>
<reference evidence="3" key="1">
    <citation type="journal article" date="2023" name="Science">
        <title>Elucidation of the pathway for biosynthesis of saponin adjuvants from the soapbark tree.</title>
        <authorList>
            <person name="Reed J."/>
            <person name="Orme A."/>
            <person name="El-Demerdash A."/>
            <person name="Owen C."/>
            <person name="Martin L.B.B."/>
            <person name="Misra R.C."/>
            <person name="Kikuchi S."/>
            <person name="Rejzek M."/>
            <person name="Martin A.C."/>
            <person name="Harkess A."/>
            <person name="Leebens-Mack J."/>
            <person name="Louveau T."/>
            <person name="Stephenson M.J."/>
            <person name="Osbourn A."/>
        </authorList>
    </citation>
    <scope>NUCLEOTIDE SEQUENCE</scope>
    <source>
        <strain evidence="3">S10</strain>
    </source>
</reference>
<dbReference type="EMBL" id="JARAOO010000004">
    <property type="protein sequence ID" value="KAJ7973044.1"/>
    <property type="molecule type" value="Genomic_DNA"/>
</dbReference>
<feature type="compositionally biased region" description="Basic residues" evidence="1">
    <location>
        <begin position="875"/>
        <end position="890"/>
    </location>
</feature>
<evidence type="ECO:0000256" key="1">
    <source>
        <dbReference type="SAM" id="MobiDB-lite"/>
    </source>
</evidence>
<dbReference type="InterPro" id="IPR036420">
    <property type="entry name" value="BRCT_dom_sf"/>
</dbReference>
<protein>
    <submittedName>
        <fullName evidence="3">BRCT domain-containing protein</fullName>
    </submittedName>
</protein>
<dbReference type="PANTHER" id="PTHR47181">
    <property type="entry name" value="BRCA1 C TERMINUS DOMAIN CONTAINING PROTEIN, EXPRESSED"/>
    <property type="match status" value="1"/>
</dbReference>
<keyword evidence="4" id="KW-1185">Reference proteome</keyword>
<dbReference type="CDD" id="cd17738">
    <property type="entry name" value="BRCT_TopBP1_rpt7"/>
    <property type="match status" value="1"/>
</dbReference>
<dbReference type="Gene3D" id="3.40.50.10190">
    <property type="entry name" value="BRCT domain"/>
    <property type="match status" value="4"/>
</dbReference>
<feature type="region of interest" description="Disordered" evidence="1">
    <location>
        <begin position="858"/>
        <end position="891"/>
    </location>
</feature>
<feature type="domain" description="BRCT" evidence="2">
    <location>
        <begin position="109"/>
        <end position="193"/>
    </location>
</feature>
<accession>A0AAD7VEU7</accession>
<feature type="domain" description="BRCT" evidence="2">
    <location>
        <begin position="900"/>
        <end position="992"/>
    </location>
</feature>
<feature type="region of interest" description="Disordered" evidence="1">
    <location>
        <begin position="204"/>
        <end position="240"/>
    </location>
</feature>
<feature type="region of interest" description="Disordered" evidence="1">
    <location>
        <begin position="807"/>
        <end position="846"/>
    </location>
</feature>
<dbReference type="Pfam" id="PF00533">
    <property type="entry name" value="BRCT"/>
    <property type="match status" value="1"/>
</dbReference>
<gene>
    <name evidence="3" type="ORF">O6P43_010846</name>
</gene>
<dbReference type="Proteomes" id="UP001163823">
    <property type="component" value="Chromosome 4"/>
</dbReference>
<feature type="compositionally biased region" description="Basic and acidic residues" evidence="1">
    <location>
        <begin position="819"/>
        <end position="831"/>
    </location>
</feature>
<organism evidence="3 4">
    <name type="scientific">Quillaja saponaria</name>
    <name type="common">Soap bark tree</name>
    <dbReference type="NCBI Taxonomy" id="32244"/>
    <lineage>
        <taxon>Eukaryota</taxon>
        <taxon>Viridiplantae</taxon>
        <taxon>Streptophyta</taxon>
        <taxon>Embryophyta</taxon>
        <taxon>Tracheophyta</taxon>
        <taxon>Spermatophyta</taxon>
        <taxon>Magnoliopsida</taxon>
        <taxon>eudicotyledons</taxon>
        <taxon>Gunneridae</taxon>
        <taxon>Pentapetalae</taxon>
        <taxon>rosids</taxon>
        <taxon>fabids</taxon>
        <taxon>Fabales</taxon>
        <taxon>Quillajaceae</taxon>
        <taxon>Quillaja</taxon>
    </lineage>
</organism>
<dbReference type="InterPro" id="IPR001357">
    <property type="entry name" value="BRCT_dom"/>
</dbReference>
<feature type="region of interest" description="Disordered" evidence="1">
    <location>
        <begin position="681"/>
        <end position="701"/>
    </location>
</feature>
<dbReference type="InterPro" id="IPR044254">
    <property type="entry name" value="At4g02110-like"/>
</dbReference>
<evidence type="ECO:0000313" key="3">
    <source>
        <dbReference type="EMBL" id="KAJ7973044.1"/>
    </source>
</evidence>
<dbReference type="KEGG" id="qsa:O6P43_010846"/>
<name>A0AAD7VEU7_QUISA</name>
<dbReference type="SMART" id="SM00292">
    <property type="entry name" value="BRCT"/>
    <property type="match status" value="4"/>
</dbReference>
<feature type="compositionally biased region" description="Basic and acidic residues" evidence="1">
    <location>
        <begin position="858"/>
        <end position="868"/>
    </location>
</feature>
<sequence>MLETNYPSKFFLDVRFVLFGFDPISENKVRSKLVSCGGVDVGQYSQSYTHVIVDKLLYDDPKCVAARNDGKILVTALWVDHSFDLGMPVDATSIMYRPPKDLNGIPGAKNMIMCLTGYQRQDRDDIMTMAGLMGAQFSKPLVASKVTHLICYKFEGEKYELAKKMRRIKLVNHRWLEDCIRDWMLLPEEQYNKSGYELELMEAEAKDSEEETEDATLRQSKGRNINKSPRNLEIGKGDENRSDQVSSFLHIDVPNVTCQDLAISNDETSGQLHDVQLRTPEPRNNDVLETIVGCRDPVVSMNVISVGSPDSHLSTSDSRKVGNDLISTSRNAQTPPFSDAKFNALSYSRKTTRRFTLPRYSEERSDNITVPSNSPFGELKFGDDLENLLCGMGKARDKISSPCIEGSKKGTDLGLGEESNIILPQKRISEVSFANLKAPRISPDVKCCIDRTPSANCITKSLRPTSLVDVPPETKGHLSVANSLDHNSNLSAAQNSKVTVSTCRTAPVTSKSTVQDNNAYQKTPQTSVPSLSESIYKNPDFAAIGTGRTSDVGNGGWPQNENQDVECSSPRKNMFEIEKSGGIVHLNLRKEGNDNIVNEPPRKKMVAKKSFGSRTKLSATGNKRGSVYISETTSHDNKISLSSRCKETGNNQKSYINDEKPEIYAPTVDVEVVSTVENVNKSKENAASGTDFKDDETEDAENGVEYELEKAPDEKKSEVVTFSKKAEIRIDKLSERAPFVMKCDDPLPSEEGINGTAPQKAVCGRNVDMVDSTLEGSVVKRKVNKGRKRPTGGTKKRTAPFVRSVLESKEVEDEVEVQNETKDEMDMETQRKASLPTGKNENYSSLKVDNEYKSVIDEGQNRSQEKHFSVGKSTVKPRAKQKKINQKSKKTSLDLPAEVQRRVKLEPVCFILSGHRLDRKEFQQVIRRLKGRFCQDSHKWSYQATHFIAPDPIRRTEKFFAAAAAGRWILKTDYLTASNQAGKFLPEEPYEWHKNGLSQDGATNMEAPRKWRLLRERTGHGAFYGMRIIIYGDCIAPTLDTLKRVVKVGDGIILATAPPYTRFLDTGVDYAIVSPGMPRVDVWVQEFLKHQIPCVVADYLVEYVCKPGFSLERHVLYSTHTWAERSYTNLQSRALEIVKS</sequence>
<dbReference type="AlphaFoldDB" id="A0AAD7VEU7"/>
<dbReference type="SUPFAM" id="SSF52113">
    <property type="entry name" value="BRCT domain"/>
    <property type="match status" value="3"/>
</dbReference>
<dbReference type="PANTHER" id="PTHR47181:SF2">
    <property type="entry name" value="BRCA1 C TERMINUS DOMAIN CONTAINING PROTEIN, EXPRESSED"/>
    <property type="match status" value="1"/>
</dbReference>
<feature type="compositionally biased region" description="Acidic residues" evidence="1">
    <location>
        <begin position="204"/>
        <end position="214"/>
    </location>
</feature>
<dbReference type="PROSITE" id="PS50172">
    <property type="entry name" value="BRCT"/>
    <property type="match status" value="3"/>
</dbReference>
<dbReference type="Pfam" id="PF12738">
    <property type="entry name" value="PTCB-BRCT"/>
    <property type="match status" value="1"/>
</dbReference>
<feature type="domain" description="BRCT" evidence="2">
    <location>
        <begin position="6"/>
        <end position="96"/>
    </location>
</feature>
<feature type="compositionally biased region" description="Polar residues" evidence="1">
    <location>
        <begin position="217"/>
        <end position="229"/>
    </location>
</feature>
<evidence type="ECO:0000259" key="2">
    <source>
        <dbReference type="PROSITE" id="PS50172"/>
    </source>
</evidence>
<comment type="caution">
    <text evidence="3">The sequence shown here is derived from an EMBL/GenBank/DDBJ whole genome shotgun (WGS) entry which is preliminary data.</text>
</comment>
<proteinExistence type="predicted"/>